<dbReference type="EMBL" id="OZ037953">
    <property type="protein sequence ID" value="CAL1698289.1"/>
    <property type="molecule type" value="Genomic_DNA"/>
</dbReference>
<sequence>MTSISSGSESSGSSECVSHWLRETEAAELLTELDSALMLEQVDRASDDNSDTDSVVLTERQQTFSLLWDAASTGLLTGNDTEMLLVEIERADQYATMSDETSSSDPRKLLYSERSNLILRYVQEECEEKLSEVQFDLDTFVETHSRPADDRTNDVSLDRELARATNKRQAIDVLSFDASDDTASLREAYMLTLISLFALVALVATVSS</sequence>
<organism evidence="1 2">
    <name type="scientific">Somion occarium</name>
    <dbReference type="NCBI Taxonomy" id="3059160"/>
    <lineage>
        <taxon>Eukaryota</taxon>
        <taxon>Fungi</taxon>
        <taxon>Dikarya</taxon>
        <taxon>Basidiomycota</taxon>
        <taxon>Agaricomycotina</taxon>
        <taxon>Agaricomycetes</taxon>
        <taxon>Polyporales</taxon>
        <taxon>Cerrenaceae</taxon>
        <taxon>Somion</taxon>
    </lineage>
</organism>
<gene>
    <name evidence="1" type="ORF">GFSPODELE1_LOCUS2085</name>
</gene>
<accession>A0ABP1CUU4</accession>
<name>A0ABP1CUU4_9APHY</name>
<keyword evidence="2" id="KW-1185">Reference proteome</keyword>
<dbReference type="Proteomes" id="UP001497453">
    <property type="component" value="Chromosome 10"/>
</dbReference>
<evidence type="ECO:0000313" key="2">
    <source>
        <dbReference type="Proteomes" id="UP001497453"/>
    </source>
</evidence>
<protein>
    <submittedName>
        <fullName evidence="1">Uncharacterized protein</fullName>
    </submittedName>
</protein>
<evidence type="ECO:0000313" key="1">
    <source>
        <dbReference type="EMBL" id="CAL1698289.1"/>
    </source>
</evidence>
<proteinExistence type="predicted"/>
<reference evidence="2" key="1">
    <citation type="submission" date="2024-04" db="EMBL/GenBank/DDBJ databases">
        <authorList>
            <person name="Shaw F."/>
            <person name="Minotto A."/>
        </authorList>
    </citation>
    <scope>NUCLEOTIDE SEQUENCE [LARGE SCALE GENOMIC DNA]</scope>
</reference>